<evidence type="ECO:0000313" key="2">
    <source>
        <dbReference type="EMBL" id="AXC16424.1"/>
    </source>
</evidence>
<feature type="transmembrane region" description="Helical" evidence="1">
    <location>
        <begin position="228"/>
        <end position="246"/>
    </location>
</feature>
<keyword evidence="2" id="KW-0614">Plasmid</keyword>
<dbReference type="AlphaFoldDB" id="A0A2Z5GCG7"/>
<accession>A0A2Z5GCG7</accession>
<proteinExistence type="predicted"/>
<keyword evidence="3" id="KW-1185">Reference proteome</keyword>
<evidence type="ECO:0000313" key="3">
    <source>
        <dbReference type="Proteomes" id="UP000253606"/>
    </source>
</evidence>
<name>A0A2Z5GCG7_9BACT</name>
<feature type="transmembrane region" description="Helical" evidence="1">
    <location>
        <begin position="202"/>
        <end position="221"/>
    </location>
</feature>
<protein>
    <submittedName>
        <fullName evidence="2">Conjugal transfer protein TraB</fullName>
    </submittedName>
</protein>
<feature type="transmembrane region" description="Helical" evidence="1">
    <location>
        <begin position="258"/>
        <end position="276"/>
    </location>
</feature>
<geneLocation type="plasmid" evidence="3">
    <name>pacpol3</name>
</geneLocation>
<dbReference type="EMBL" id="CP030844">
    <property type="protein sequence ID" value="AXC16424.1"/>
    <property type="molecule type" value="Genomic_DNA"/>
</dbReference>
<dbReference type="KEGG" id="abas:ACPOL_7234"/>
<dbReference type="Proteomes" id="UP000253606">
    <property type="component" value="Plasmid pACPOL3"/>
</dbReference>
<sequence>MPGRLRASHQTGHRLARRPCNHLRRRGLRERCLDPKDSADNARFAGPIIAPLSARVVSCRARRTLGRQQLQPAQLRFPILRPHTHTICSPVAIAPSRRTSLSGEQMTTAFTIPGSPPLLMRSPRLDSRICTVLLLFGGAALGAAVGTGDRLAAYGMFLYPLLYLASRCRIDTLSALAYYGLASRSLLSAANNYHWAGPPHPTAIVLWASLAFLNALPWTVLFHPRHQGLSTVGIVLVTTSPPLGFFNPLNPLNACGMWFPGSRWIGIAILPIVIFLTREKNVLLALSFLAGCTLVTHLTFKPPVLDPRIYAARTHFDLPIGDLRSLSVLPTEDLELQRIAQEHPKSIVILPESVIPVWIPTYEKRWSVLFAQLAKTQTALLIGTTAPIPNTDANVNILLSRGYSEHLSYVQRLPIPIGMWFPFDTTHGFPLRLSYPSAIRLWGHTVGILTCYEQDIPWIVLKTLARDPVALIAPSNIRWANGTAVPAIQHNNAQSWADLWSLPLYEAVNQ</sequence>
<organism evidence="2 3">
    <name type="scientific">Acidisarcina polymorpha</name>
    <dbReference type="NCBI Taxonomy" id="2211140"/>
    <lineage>
        <taxon>Bacteria</taxon>
        <taxon>Pseudomonadati</taxon>
        <taxon>Acidobacteriota</taxon>
        <taxon>Terriglobia</taxon>
        <taxon>Terriglobales</taxon>
        <taxon>Acidobacteriaceae</taxon>
        <taxon>Acidisarcina</taxon>
    </lineage>
</organism>
<dbReference type="SUPFAM" id="SSF56317">
    <property type="entry name" value="Carbon-nitrogen hydrolase"/>
    <property type="match status" value="1"/>
</dbReference>
<feature type="transmembrane region" description="Helical" evidence="1">
    <location>
        <begin position="129"/>
        <end position="145"/>
    </location>
</feature>
<gene>
    <name evidence="2" type="ORF">ACPOL_7234</name>
</gene>
<dbReference type="InterPro" id="IPR036526">
    <property type="entry name" value="C-N_Hydrolase_sf"/>
</dbReference>
<keyword evidence="1" id="KW-0472">Membrane</keyword>
<reference evidence="2 3" key="1">
    <citation type="journal article" date="2018" name="Front. Microbiol.">
        <title>Hydrolytic Capabilities as a Key to Environmental Success: Chitinolytic and Cellulolytic Acidobacteria From Acidic Sub-arctic Soils and Boreal Peatlands.</title>
        <authorList>
            <person name="Belova S.E."/>
            <person name="Ravin N.V."/>
            <person name="Pankratov T.A."/>
            <person name="Rakitin A.L."/>
            <person name="Ivanova A.A."/>
            <person name="Beletsky A.V."/>
            <person name="Mardanov A.V."/>
            <person name="Sinninghe Damste J.S."/>
            <person name="Dedysh S.N."/>
        </authorList>
    </citation>
    <scope>NUCLEOTIDE SEQUENCE [LARGE SCALE GENOMIC DNA]</scope>
    <source>
        <strain evidence="2 3">SBC82</strain>
        <plasmid evidence="3">pacpol3</plasmid>
    </source>
</reference>
<feature type="transmembrane region" description="Helical" evidence="1">
    <location>
        <begin position="283"/>
        <end position="300"/>
    </location>
</feature>
<evidence type="ECO:0000256" key="1">
    <source>
        <dbReference type="SAM" id="Phobius"/>
    </source>
</evidence>
<keyword evidence="1" id="KW-1133">Transmembrane helix</keyword>
<keyword evidence="1" id="KW-0812">Transmembrane</keyword>